<dbReference type="SUPFAM" id="SSF53098">
    <property type="entry name" value="Ribonuclease H-like"/>
    <property type="match status" value="1"/>
</dbReference>
<comment type="subunit">
    <text evidence="2">Homodimer.</text>
</comment>
<organism evidence="14 15">
    <name type="scientific">Microthlaspi erraticum</name>
    <dbReference type="NCBI Taxonomy" id="1685480"/>
    <lineage>
        <taxon>Eukaryota</taxon>
        <taxon>Viridiplantae</taxon>
        <taxon>Streptophyta</taxon>
        <taxon>Embryophyta</taxon>
        <taxon>Tracheophyta</taxon>
        <taxon>Spermatophyta</taxon>
        <taxon>Magnoliopsida</taxon>
        <taxon>eudicotyledons</taxon>
        <taxon>Gunneridae</taxon>
        <taxon>Pentapetalae</taxon>
        <taxon>rosids</taxon>
        <taxon>malvids</taxon>
        <taxon>Brassicales</taxon>
        <taxon>Brassicaceae</taxon>
        <taxon>Coluteocarpeae</taxon>
        <taxon>Microthlaspi</taxon>
    </lineage>
</organism>
<dbReference type="SUPFAM" id="SSF140996">
    <property type="entry name" value="Hermes dimerisation domain"/>
    <property type="match status" value="1"/>
</dbReference>
<dbReference type="Proteomes" id="UP000467841">
    <property type="component" value="Unassembled WGS sequence"/>
</dbReference>
<feature type="compositionally biased region" description="Basic and acidic residues" evidence="11">
    <location>
        <begin position="1"/>
        <end position="15"/>
    </location>
</feature>
<dbReference type="GO" id="GO:0046983">
    <property type="term" value="F:protein dimerization activity"/>
    <property type="evidence" value="ECO:0007669"/>
    <property type="project" value="InterPro"/>
</dbReference>
<evidence type="ECO:0000256" key="2">
    <source>
        <dbReference type="ARBA" id="ARBA00011738"/>
    </source>
</evidence>
<dbReference type="SMART" id="SM00614">
    <property type="entry name" value="ZnF_BED"/>
    <property type="match status" value="1"/>
</dbReference>
<evidence type="ECO:0000256" key="1">
    <source>
        <dbReference type="ARBA" id="ARBA00004123"/>
    </source>
</evidence>
<keyword evidence="7" id="KW-0238">DNA-binding</keyword>
<evidence type="ECO:0000313" key="13">
    <source>
        <dbReference type="EMBL" id="CAA7013616.1"/>
    </source>
</evidence>
<evidence type="ECO:0000256" key="7">
    <source>
        <dbReference type="ARBA" id="ARBA00023125"/>
    </source>
</evidence>
<dbReference type="AlphaFoldDB" id="A0A6D2I0V3"/>
<evidence type="ECO:0000256" key="6">
    <source>
        <dbReference type="ARBA" id="ARBA00023015"/>
    </source>
</evidence>
<reference evidence="14 15" key="1">
    <citation type="submission" date="2020-01" db="EMBL/GenBank/DDBJ databases">
        <authorList>
            <person name="Mishra B."/>
        </authorList>
    </citation>
    <scope>NUCLEOTIDE SEQUENCE [LARGE SCALE GENOMIC DNA]</scope>
</reference>
<gene>
    <name evidence="14" type="ORF">MERR_LOCUS6259</name>
    <name evidence="13" type="ORF">MERR_LOCUS850</name>
</gene>
<keyword evidence="4 10" id="KW-0863">Zinc-finger</keyword>
<evidence type="ECO:0000256" key="4">
    <source>
        <dbReference type="ARBA" id="ARBA00022771"/>
    </source>
</evidence>
<dbReference type="EMBL" id="CACVBM020000443">
    <property type="protein sequence ID" value="CAA7019024.1"/>
    <property type="molecule type" value="Genomic_DNA"/>
</dbReference>
<evidence type="ECO:0000256" key="8">
    <source>
        <dbReference type="ARBA" id="ARBA00023163"/>
    </source>
</evidence>
<evidence type="ECO:0000313" key="15">
    <source>
        <dbReference type="Proteomes" id="UP000467841"/>
    </source>
</evidence>
<accession>A0A6D2I0V3</accession>
<evidence type="ECO:0000256" key="5">
    <source>
        <dbReference type="ARBA" id="ARBA00022833"/>
    </source>
</evidence>
<feature type="domain" description="BED-type" evidence="12">
    <location>
        <begin position="38"/>
        <end position="92"/>
    </location>
</feature>
<keyword evidence="5" id="KW-0862">Zinc</keyword>
<dbReference type="OrthoDB" id="1723429at2759"/>
<keyword evidence="9" id="KW-0539">Nucleus</keyword>
<dbReference type="InterPro" id="IPR003656">
    <property type="entry name" value="Znf_BED"/>
</dbReference>
<dbReference type="GO" id="GO:0003677">
    <property type="term" value="F:DNA binding"/>
    <property type="evidence" value="ECO:0007669"/>
    <property type="project" value="UniProtKB-KW"/>
</dbReference>
<evidence type="ECO:0000313" key="14">
    <source>
        <dbReference type="EMBL" id="CAA7019024.1"/>
    </source>
</evidence>
<feature type="region of interest" description="Disordered" evidence="11">
    <location>
        <begin position="1"/>
        <end position="41"/>
    </location>
</feature>
<sequence>MAHKEKSSGFKKTTENPKPALPKDTSKAANQPKPKVQKRKSVAWVHFSETNGKLKAECNYCSALISCRTDAGSTTSAMLNHMKRCKQYLNLGLNEEDVDESQGRRVKQSTLFHRSGTGKDKEGVPSFLTFNKEDSLRALFRMIIKDELPFRFVEREGFIEFCMVLQPRFQMPSRRTVTRGCLAMFEGEREQLRTWFKKFSGSVSLTTDTWTSCQNLTYMCLTAHFIDSEWNLHKKIINFCQVSSHSGEMMGRTMEKCLLFWGIDKVFTITVDNASSNDLGVRYMRKSLQSRGGCMLNGEFLHMRCGAHILGLIVKDGLKDVEAAITRIRLAVRYIRSSPNRLVKFKECLEQLKLPTNCGVCLDVETRWNSTYLMLDSALKVRKAFDLLEVKDRAYRVEMADDLPSDTDWSYAEGLVPFLESFYETTVKISGSLYITSNVYMKEIFGLSLLIMKMGMDESRSIREMSVRMREKYDKYWGNFDNMNMLIFVATVLDPRYKMQWVKWLIDEIYSAQDASDLLSKVRAALDKMFDYYKTMVPESTVSSSERNDNVGEDDVQKIGKIGSWMSSMYKKHKESKGYAQPETELERYLLDDCENDEDQSFDILYWWKTTGSKYKIISLMAKDILVVPVSTVASESAFSAGGRVLDSFRSSLTPTMVEALICTQDWIRRDNQPLVVEETMADILEFESEMEAENTFGPMVVDD</sequence>
<keyword evidence="15" id="KW-1185">Reference proteome</keyword>
<comment type="subcellular location">
    <subcellularLocation>
        <location evidence="1">Nucleus</location>
    </subcellularLocation>
</comment>
<evidence type="ECO:0000256" key="11">
    <source>
        <dbReference type="SAM" id="MobiDB-lite"/>
    </source>
</evidence>
<dbReference type="Pfam" id="PF02892">
    <property type="entry name" value="zf-BED"/>
    <property type="match status" value="1"/>
</dbReference>
<evidence type="ECO:0000256" key="3">
    <source>
        <dbReference type="ARBA" id="ARBA00022723"/>
    </source>
</evidence>
<keyword evidence="8" id="KW-0804">Transcription</keyword>
<evidence type="ECO:0000259" key="12">
    <source>
        <dbReference type="PROSITE" id="PS50808"/>
    </source>
</evidence>
<dbReference type="PANTHER" id="PTHR46481:SF8">
    <property type="entry name" value="ZINC FINGER BED DOMAIN-CONTAINING PROTEIN RICESLEEPER 1-LIKE"/>
    <property type="match status" value="1"/>
</dbReference>
<dbReference type="InterPro" id="IPR008906">
    <property type="entry name" value="HATC_C_dom"/>
</dbReference>
<keyword evidence="6" id="KW-0805">Transcription regulation</keyword>
<dbReference type="PROSITE" id="PS50808">
    <property type="entry name" value="ZF_BED"/>
    <property type="match status" value="1"/>
</dbReference>
<dbReference type="EMBL" id="CACVBM020000055">
    <property type="protein sequence ID" value="CAA7013616.1"/>
    <property type="molecule type" value="Genomic_DNA"/>
</dbReference>
<protein>
    <recommendedName>
        <fullName evidence="12">BED-type domain-containing protein</fullName>
    </recommendedName>
</protein>
<dbReference type="GO" id="GO:0008270">
    <property type="term" value="F:zinc ion binding"/>
    <property type="evidence" value="ECO:0007669"/>
    <property type="project" value="UniProtKB-KW"/>
</dbReference>
<name>A0A6D2I0V3_9BRAS</name>
<dbReference type="InterPro" id="IPR012337">
    <property type="entry name" value="RNaseH-like_sf"/>
</dbReference>
<dbReference type="Pfam" id="PF05699">
    <property type="entry name" value="Dimer_Tnp_hAT"/>
    <property type="match status" value="1"/>
</dbReference>
<dbReference type="GO" id="GO:0005634">
    <property type="term" value="C:nucleus"/>
    <property type="evidence" value="ECO:0007669"/>
    <property type="project" value="UniProtKB-SubCell"/>
</dbReference>
<dbReference type="PANTHER" id="PTHR46481">
    <property type="entry name" value="ZINC FINGER BED DOMAIN-CONTAINING PROTEIN 4"/>
    <property type="match status" value="1"/>
</dbReference>
<dbReference type="InterPro" id="IPR025525">
    <property type="entry name" value="hAT-like_transposase_RNase-H"/>
</dbReference>
<dbReference type="Pfam" id="PF14372">
    <property type="entry name" value="hAT-like_RNase-H"/>
    <property type="match status" value="1"/>
</dbReference>
<evidence type="ECO:0000256" key="10">
    <source>
        <dbReference type="PROSITE-ProRule" id="PRU00027"/>
    </source>
</evidence>
<keyword evidence="3" id="KW-0479">Metal-binding</keyword>
<proteinExistence type="predicted"/>
<evidence type="ECO:0000256" key="9">
    <source>
        <dbReference type="ARBA" id="ARBA00023242"/>
    </source>
</evidence>
<dbReference type="InterPro" id="IPR052035">
    <property type="entry name" value="ZnF_BED_domain_contain"/>
</dbReference>